<protein>
    <submittedName>
        <fullName evidence="2">DUF2127 domain-containing protein</fullName>
    </submittedName>
</protein>
<evidence type="ECO:0000313" key="2">
    <source>
        <dbReference type="EMBL" id="AYG01975.1"/>
    </source>
</evidence>
<dbReference type="OrthoDB" id="8393979at2"/>
<dbReference type="EMBL" id="CP032627">
    <property type="protein sequence ID" value="AYG01975.1"/>
    <property type="molecule type" value="Genomic_DNA"/>
</dbReference>
<keyword evidence="1" id="KW-0812">Transmembrane</keyword>
<keyword evidence="1" id="KW-0472">Membrane</keyword>
<dbReference type="AlphaFoldDB" id="A0A387BDF7"/>
<dbReference type="Pfam" id="PF09900">
    <property type="entry name" value="DUF2127"/>
    <property type="match status" value="1"/>
</dbReference>
<reference evidence="2 3" key="1">
    <citation type="submission" date="2018-09" db="EMBL/GenBank/DDBJ databases">
        <title>Genome sequencing of strain 1JSPR-7.</title>
        <authorList>
            <person name="Heo J."/>
            <person name="Kim S.-J."/>
            <person name="Kwon S.-W."/>
        </authorList>
    </citation>
    <scope>NUCLEOTIDE SEQUENCE [LARGE SCALE GENOMIC DNA]</scope>
    <source>
        <strain evidence="2 3">1JSPR-7</strain>
    </source>
</reference>
<sequence>MKNSNQKKEEKIIEKSFDIVLLLKSIFAIVEIIGGIAMLFMTPERVNNVVHWFSKGELHEVPNDFFINLIVNFGHHFTAGTQYLAAVYLLSHGLIKIIALFLLWRKILWSYPLSIVVFLGFIIYQLNEFATRHSIFMILVSIVDVIMIVLTVLEYRNLKHKKKY</sequence>
<keyword evidence="1" id="KW-1133">Transmembrane helix</keyword>
<proteinExistence type="predicted"/>
<evidence type="ECO:0000313" key="3">
    <source>
        <dbReference type="Proteomes" id="UP000269374"/>
    </source>
</evidence>
<keyword evidence="3" id="KW-1185">Reference proteome</keyword>
<accession>A0A387BDF7</accession>
<gene>
    <name evidence="2" type="ORF">D7I46_09970</name>
</gene>
<name>A0A387BDF7_9LACT</name>
<feature type="transmembrane region" description="Helical" evidence="1">
    <location>
        <begin position="108"/>
        <end position="127"/>
    </location>
</feature>
<evidence type="ECO:0000256" key="1">
    <source>
        <dbReference type="SAM" id="Phobius"/>
    </source>
</evidence>
<organism evidence="2 3">
    <name type="scientific">Lactococcus allomyrinae</name>
    <dbReference type="NCBI Taxonomy" id="2419773"/>
    <lineage>
        <taxon>Bacteria</taxon>
        <taxon>Bacillati</taxon>
        <taxon>Bacillota</taxon>
        <taxon>Bacilli</taxon>
        <taxon>Lactobacillales</taxon>
        <taxon>Streptococcaceae</taxon>
        <taxon>Lactococcus</taxon>
    </lineage>
</organism>
<dbReference type="Proteomes" id="UP000269374">
    <property type="component" value="Chromosome"/>
</dbReference>
<dbReference type="InterPro" id="IPR021125">
    <property type="entry name" value="DUF2127"/>
</dbReference>
<dbReference type="KEGG" id="lact:D7I46_09970"/>
<feature type="transmembrane region" description="Helical" evidence="1">
    <location>
        <begin position="21"/>
        <end position="41"/>
    </location>
</feature>
<dbReference type="PIRSF" id="PIRSF034455">
    <property type="entry name" value="UCP034455"/>
    <property type="match status" value="1"/>
</dbReference>
<feature type="transmembrane region" description="Helical" evidence="1">
    <location>
        <begin position="83"/>
        <end position="103"/>
    </location>
</feature>
<dbReference type="InterPro" id="IPR014591">
    <property type="entry name" value="UCP034455"/>
</dbReference>
<feature type="transmembrane region" description="Helical" evidence="1">
    <location>
        <begin position="133"/>
        <end position="153"/>
    </location>
</feature>